<keyword evidence="4" id="KW-1185">Reference proteome</keyword>
<comment type="caution">
    <text evidence="3">The sequence shown here is derived from an EMBL/GenBank/DDBJ whole genome shotgun (WGS) entry which is preliminary data.</text>
</comment>
<dbReference type="AlphaFoldDB" id="A0A4V1XBC3"/>
<evidence type="ECO:0000256" key="2">
    <source>
        <dbReference type="SAM" id="Phobius"/>
    </source>
</evidence>
<name>A0A4V1XBC3_9PEZI</name>
<proteinExistence type="predicted"/>
<evidence type="ECO:0000256" key="1">
    <source>
        <dbReference type="SAM" id="MobiDB-lite"/>
    </source>
</evidence>
<feature type="region of interest" description="Disordered" evidence="1">
    <location>
        <begin position="1"/>
        <end position="25"/>
    </location>
</feature>
<dbReference type="Proteomes" id="UP000293360">
    <property type="component" value="Unassembled WGS sequence"/>
</dbReference>
<sequence>MDDSSSRTPARQELDLDGPGMTPPSGVIPNFEDLVTGNNVALPVVTCCIVLVSIFSLVRFYTKSLNLKQTHIGDWQNGINLSYRLAATPVSSTH</sequence>
<keyword evidence="2" id="KW-1133">Transmembrane helix</keyword>
<gene>
    <name evidence="3" type="ORF">DL764_003607</name>
</gene>
<protein>
    <submittedName>
        <fullName evidence="3">Uncharacterized protein</fullName>
    </submittedName>
</protein>
<dbReference type="OrthoDB" id="444631at2759"/>
<evidence type="ECO:0000313" key="3">
    <source>
        <dbReference type="EMBL" id="RYP05749.1"/>
    </source>
</evidence>
<feature type="transmembrane region" description="Helical" evidence="2">
    <location>
        <begin position="40"/>
        <end position="61"/>
    </location>
</feature>
<organism evidence="3 4">
    <name type="scientific">Monosporascus ibericus</name>
    <dbReference type="NCBI Taxonomy" id="155417"/>
    <lineage>
        <taxon>Eukaryota</taxon>
        <taxon>Fungi</taxon>
        <taxon>Dikarya</taxon>
        <taxon>Ascomycota</taxon>
        <taxon>Pezizomycotina</taxon>
        <taxon>Sordariomycetes</taxon>
        <taxon>Xylariomycetidae</taxon>
        <taxon>Xylariales</taxon>
        <taxon>Xylariales incertae sedis</taxon>
        <taxon>Monosporascus</taxon>
    </lineage>
</organism>
<accession>A0A4V1XBC3</accession>
<keyword evidence="2" id="KW-0472">Membrane</keyword>
<dbReference type="EMBL" id="QJNU01000158">
    <property type="protein sequence ID" value="RYP05749.1"/>
    <property type="molecule type" value="Genomic_DNA"/>
</dbReference>
<reference evidence="3 4" key="1">
    <citation type="submission" date="2018-06" db="EMBL/GenBank/DDBJ databases">
        <title>Complete Genomes of Monosporascus.</title>
        <authorList>
            <person name="Robinson A.J."/>
            <person name="Natvig D.O."/>
        </authorList>
    </citation>
    <scope>NUCLEOTIDE SEQUENCE [LARGE SCALE GENOMIC DNA]</scope>
    <source>
        <strain evidence="3 4">CBS 110550</strain>
    </source>
</reference>
<evidence type="ECO:0000313" key="4">
    <source>
        <dbReference type="Proteomes" id="UP000293360"/>
    </source>
</evidence>
<keyword evidence="2" id="KW-0812">Transmembrane</keyword>